<dbReference type="EMBL" id="BRXZ01003515">
    <property type="protein sequence ID" value="GMH56247.1"/>
    <property type="molecule type" value="Genomic_DNA"/>
</dbReference>
<accession>A0A9W6ZKV3</accession>
<keyword evidence="3" id="KW-1185">Reference proteome</keyword>
<comment type="caution">
    <text evidence="2">The sequence shown here is derived from an EMBL/GenBank/DDBJ whole genome shotgun (WGS) entry which is preliminary data.</text>
</comment>
<dbReference type="AlphaFoldDB" id="A0A9W6ZKV3"/>
<evidence type="ECO:0000256" key="1">
    <source>
        <dbReference type="SAM" id="MobiDB-lite"/>
    </source>
</evidence>
<evidence type="ECO:0000313" key="2">
    <source>
        <dbReference type="EMBL" id="GMH56247.1"/>
    </source>
</evidence>
<dbReference type="Proteomes" id="UP001165082">
    <property type="component" value="Unassembled WGS sequence"/>
</dbReference>
<evidence type="ECO:0000313" key="3">
    <source>
        <dbReference type="Proteomes" id="UP001165082"/>
    </source>
</evidence>
<organism evidence="2 3">
    <name type="scientific">Triparma retinervis</name>
    <dbReference type="NCBI Taxonomy" id="2557542"/>
    <lineage>
        <taxon>Eukaryota</taxon>
        <taxon>Sar</taxon>
        <taxon>Stramenopiles</taxon>
        <taxon>Ochrophyta</taxon>
        <taxon>Bolidophyceae</taxon>
        <taxon>Parmales</taxon>
        <taxon>Triparmaceae</taxon>
        <taxon>Triparma</taxon>
    </lineage>
</organism>
<feature type="region of interest" description="Disordered" evidence="1">
    <location>
        <begin position="49"/>
        <end position="70"/>
    </location>
</feature>
<sequence>MNFLSSGLNQGGRIASWLVAAGVVVAWNYKDGTGFGFGGDKKGFTKEEMNEWNKKAKHSKKEKNEEGKRG</sequence>
<name>A0A9W6ZKV3_9STRA</name>
<reference evidence="2" key="1">
    <citation type="submission" date="2022-07" db="EMBL/GenBank/DDBJ databases">
        <title>Genome analysis of Parmales, a sister group of diatoms, reveals the evolutionary specialization of diatoms from phago-mixotrophs to photoautotrophs.</title>
        <authorList>
            <person name="Ban H."/>
            <person name="Sato S."/>
            <person name="Yoshikawa S."/>
            <person name="Kazumasa Y."/>
            <person name="Nakamura Y."/>
            <person name="Ichinomiya M."/>
            <person name="Saitoh K."/>
            <person name="Sato N."/>
            <person name="Blanc-Mathieu R."/>
            <person name="Endo H."/>
            <person name="Kuwata A."/>
            <person name="Ogata H."/>
        </authorList>
    </citation>
    <scope>NUCLEOTIDE SEQUENCE</scope>
</reference>
<protein>
    <submittedName>
        <fullName evidence="2">Uncharacterized protein</fullName>
    </submittedName>
</protein>
<gene>
    <name evidence="2" type="ORF">TrRE_jg5317</name>
</gene>
<proteinExistence type="predicted"/>